<name>K0RXL3_THAOC</name>
<keyword evidence="3" id="KW-1185">Reference proteome</keyword>
<organism evidence="2 3">
    <name type="scientific">Thalassiosira oceanica</name>
    <name type="common">Marine diatom</name>
    <dbReference type="NCBI Taxonomy" id="159749"/>
    <lineage>
        <taxon>Eukaryota</taxon>
        <taxon>Sar</taxon>
        <taxon>Stramenopiles</taxon>
        <taxon>Ochrophyta</taxon>
        <taxon>Bacillariophyta</taxon>
        <taxon>Coscinodiscophyceae</taxon>
        <taxon>Thalassiosirophycidae</taxon>
        <taxon>Thalassiosirales</taxon>
        <taxon>Thalassiosiraceae</taxon>
        <taxon>Thalassiosira</taxon>
    </lineage>
</organism>
<evidence type="ECO:0000313" key="3">
    <source>
        <dbReference type="Proteomes" id="UP000266841"/>
    </source>
</evidence>
<dbReference type="AlphaFoldDB" id="K0RXL3"/>
<feature type="region of interest" description="Disordered" evidence="1">
    <location>
        <begin position="1"/>
        <end position="43"/>
    </location>
</feature>
<accession>K0RXL3</accession>
<gene>
    <name evidence="2" type="ORF">THAOC_22812</name>
</gene>
<dbReference type="EMBL" id="AGNL01029218">
    <property type="protein sequence ID" value="EJK57174.1"/>
    <property type="molecule type" value="Genomic_DNA"/>
</dbReference>
<comment type="caution">
    <text evidence="2">The sequence shown here is derived from an EMBL/GenBank/DDBJ whole genome shotgun (WGS) entry which is preliminary data.</text>
</comment>
<dbReference type="Proteomes" id="UP000266841">
    <property type="component" value="Unassembled WGS sequence"/>
</dbReference>
<protein>
    <submittedName>
        <fullName evidence="2">Uncharacterized protein</fullName>
    </submittedName>
</protein>
<evidence type="ECO:0000256" key="1">
    <source>
        <dbReference type="SAM" id="MobiDB-lite"/>
    </source>
</evidence>
<evidence type="ECO:0000313" key="2">
    <source>
        <dbReference type="EMBL" id="EJK57174.1"/>
    </source>
</evidence>
<proteinExistence type="predicted"/>
<feature type="non-terminal residue" evidence="2">
    <location>
        <position position="1"/>
    </location>
</feature>
<reference evidence="2 3" key="1">
    <citation type="journal article" date="2012" name="Genome Biol.">
        <title>Genome and low-iron response of an oceanic diatom adapted to chronic iron limitation.</title>
        <authorList>
            <person name="Lommer M."/>
            <person name="Specht M."/>
            <person name="Roy A.S."/>
            <person name="Kraemer L."/>
            <person name="Andreson R."/>
            <person name="Gutowska M.A."/>
            <person name="Wolf J."/>
            <person name="Bergner S.V."/>
            <person name="Schilhabel M.B."/>
            <person name="Klostermeier U.C."/>
            <person name="Beiko R.G."/>
            <person name="Rosenstiel P."/>
            <person name="Hippler M."/>
            <person name="Laroche J."/>
        </authorList>
    </citation>
    <scope>NUCLEOTIDE SEQUENCE [LARGE SCALE GENOMIC DNA]</scope>
    <source>
        <strain evidence="2 3">CCMP1005</strain>
    </source>
</reference>
<sequence>AHAKKSSPAGGSGGRRGESPGRSACNPPKPAHDSLSKQPILNGEAEVDRRISSLKRSEFHFDFDGDVTTLASSDGPGGGRPGIDRSRSFVGFKQGEKETIRKGASIFPPKKINPNPDLPLLVIAYQCSRRSTP</sequence>